<dbReference type="SUPFAM" id="SSF53335">
    <property type="entry name" value="S-adenosyl-L-methionine-dependent methyltransferases"/>
    <property type="match status" value="1"/>
</dbReference>
<dbReference type="GO" id="GO:0032259">
    <property type="term" value="P:methylation"/>
    <property type="evidence" value="ECO:0007669"/>
    <property type="project" value="UniProtKB-KW"/>
</dbReference>
<dbReference type="Gene3D" id="3.90.120.10">
    <property type="entry name" value="DNA Methylase, subunit A, domain 2"/>
    <property type="match status" value="1"/>
</dbReference>
<dbReference type="EMBL" id="JAKNGE010000042">
    <property type="protein sequence ID" value="MCG4748708.1"/>
    <property type="molecule type" value="Genomic_DNA"/>
</dbReference>
<accession>A0AAW5BXG5</accession>
<evidence type="ECO:0000313" key="8">
    <source>
        <dbReference type="EMBL" id="MCG4748708.1"/>
    </source>
</evidence>
<evidence type="ECO:0000256" key="6">
    <source>
        <dbReference type="PROSITE-ProRule" id="PRU01016"/>
    </source>
</evidence>
<dbReference type="GO" id="GO:0003886">
    <property type="term" value="F:DNA (cytosine-5-)-methyltransferase activity"/>
    <property type="evidence" value="ECO:0007669"/>
    <property type="project" value="UniProtKB-EC"/>
</dbReference>
<dbReference type="Pfam" id="PF00145">
    <property type="entry name" value="DNA_methylase"/>
    <property type="match status" value="1"/>
</dbReference>
<protein>
    <recommendedName>
        <fullName evidence="1">DNA (cytosine-5-)-methyltransferase</fullName>
        <ecNumber evidence="1">2.1.1.37</ecNumber>
    </recommendedName>
</protein>
<sequence>MQKTVCELFAGVGGFRLGLQHASPQWETVWFSQWEPGRKKQWAHDCYVKHFGDIDERTGQDIASVDKTAIPDHTLLVGGFPCQNYSVAASKSSKGIEGEKGALWWSIRDTLIAKRPPFVLLENVDRLLKSPASQRGRDFGVMLTCFAQLGYNVEWRVVNAADYGAAQRRRRIFIFACNNRTRHGAAMGLATAEDLLLQDGFFAHAFPCTIDASLRTERIPFHDLSNVDPQTLLSTGDEDGNNDLLDISRQFAFPFENSGFMINGIIHTCSTVPVHEPPIELRQIAVQDADQRYYISDESMGKWVYLKGAKRIDRVSKSGHAYVFSEGPIAFPDPLDRPSRTMLTSESSLNRSTHVIADPVTGRLRLLTPVEAERLQGFDDEWTNTGMPEKFRYFCMGNALVVPMIERMGTVLNKIIEAEP</sequence>
<dbReference type="EC" id="2.1.1.37" evidence="1"/>
<dbReference type="PRINTS" id="PR00105">
    <property type="entry name" value="C5METTRFRASE"/>
</dbReference>
<keyword evidence="5" id="KW-0680">Restriction system</keyword>
<dbReference type="Proteomes" id="UP001299608">
    <property type="component" value="Unassembled WGS sequence"/>
</dbReference>
<dbReference type="PROSITE" id="PS51679">
    <property type="entry name" value="SAM_MT_C5"/>
    <property type="match status" value="1"/>
</dbReference>
<dbReference type="InterPro" id="IPR050750">
    <property type="entry name" value="C5-MTase"/>
</dbReference>
<dbReference type="NCBIfam" id="TIGR00675">
    <property type="entry name" value="dcm"/>
    <property type="match status" value="1"/>
</dbReference>
<dbReference type="RefSeq" id="WP_238053869.1">
    <property type="nucleotide sequence ID" value="NZ_JAKNGE010000042.1"/>
</dbReference>
<evidence type="ECO:0000313" key="9">
    <source>
        <dbReference type="Proteomes" id="UP001299608"/>
    </source>
</evidence>
<dbReference type="GO" id="GO:0009307">
    <property type="term" value="P:DNA restriction-modification system"/>
    <property type="evidence" value="ECO:0007669"/>
    <property type="project" value="UniProtKB-KW"/>
</dbReference>
<keyword evidence="4 6" id="KW-0949">S-adenosyl-L-methionine</keyword>
<dbReference type="AlphaFoldDB" id="A0AAW5BXG5"/>
<evidence type="ECO:0000256" key="2">
    <source>
        <dbReference type="ARBA" id="ARBA00022603"/>
    </source>
</evidence>
<comment type="similarity">
    <text evidence="6 7">Belongs to the class I-like SAM-binding methyltransferase superfamily. C5-methyltransferase family.</text>
</comment>
<evidence type="ECO:0000256" key="4">
    <source>
        <dbReference type="ARBA" id="ARBA00022691"/>
    </source>
</evidence>
<dbReference type="PROSITE" id="PS00095">
    <property type="entry name" value="C5_MTASE_2"/>
    <property type="match status" value="1"/>
</dbReference>
<dbReference type="InterPro" id="IPR001525">
    <property type="entry name" value="C5_MeTfrase"/>
</dbReference>
<evidence type="ECO:0000256" key="3">
    <source>
        <dbReference type="ARBA" id="ARBA00022679"/>
    </source>
</evidence>
<name>A0AAW5BXG5_9FIRM</name>
<reference evidence="8" key="1">
    <citation type="submission" date="2022-01" db="EMBL/GenBank/DDBJ databases">
        <title>Collection of gut derived symbiotic bacterial strains cultured from healthy donors.</title>
        <authorList>
            <person name="Lin H."/>
            <person name="Kohout C."/>
            <person name="Waligurski E."/>
            <person name="Pamer E.G."/>
        </authorList>
    </citation>
    <scope>NUCLEOTIDE SEQUENCE</scope>
    <source>
        <strain evidence="8">DFI.6.55</strain>
    </source>
</reference>
<dbReference type="Gene3D" id="3.40.50.150">
    <property type="entry name" value="Vaccinia Virus protein VP39"/>
    <property type="match status" value="1"/>
</dbReference>
<dbReference type="InterPro" id="IPR031303">
    <property type="entry name" value="C5_meth_CS"/>
</dbReference>
<proteinExistence type="inferred from homology"/>
<comment type="caution">
    <text evidence="8">The sequence shown here is derived from an EMBL/GenBank/DDBJ whole genome shotgun (WGS) entry which is preliminary data.</text>
</comment>
<dbReference type="InterPro" id="IPR029063">
    <property type="entry name" value="SAM-dependent_MTases_sf"/>
</dbReference>
<keyword evidence="3 6" id="KW-0808">Transferase</keyword>
<gene>
    <name evidence="8" type="primary">dcm</name>
    <name evidence="8" type="ORF">L0N08_25160</name>
</gene>
<evidence type="ECO:0000256" key="7">
    <source>
        <dbReference type="RuleBase" id="RU000416"/>
    </source>
</evidence>
<evidence type="ECO:0000256" key="5">
    <source>
        <dbReference type="ARBA" id="ARBA00022747"/>
    </source>
</evidence>
<keyword evidence="2 6" id="KW-0489">Methyltransferase</keyword>
<dbReference type="PANTHER" id="PTHR46098">
    <property type="entry name" value="TRNA (CYTOSINE(38)-C(5))-METHYLTRANSFERASE"/>
    <property type="match status" value="1"/>
</dbReference>
<feature type="active site" evidence="6">
    <location>
        <position position="82"/>
    </location>
</feature>
<dbReference type="PANTHER" id="PTHR46098:SF1">
    <property type="entry name" value="TRNA (CYTOSINE(38)-C(5))-METHYLTRANSFERASE"/>
    <property type="match status" value="1"/>
</dbReference>
<organism evidence="8 9">
    <name type="scientific">Enterocloster aldenensis</name>
    <dbReference type="NCBI Taxonomy" id="358742"/>
    <lineage>
        <taxon>Bacteria</taxon>
        <taxon>Bacillati</taxon>
        <taxon>Bacillota</taxon>
        <taxon>Clostridia</taxon>
        <taxon>Lachnospirales</taxon>
        <taxon>Lachnospiraceae</taxon>
        <taxon>Enterocloster</taxon>
    </lineage>
</organism>
<evidence type="ECO:0000256" key="1">
    <source>
        <dbReference type="ARBA" id="ARBA00011975"/>
    </source>
</evidence>